<dbReference type="SUPFAM" id="SSF54427">
    <property type="entry name" value="NTF2-like"/>
    <property type="match status" value="1"/>
</dbReference>
<dbReference type="EMBL" id="UOGB01000139">
    <property type="protein sequence ID" value="VAX19222.1"/>
    <property type="molecule type" value="Genomic_DNA"/>
</dbReference>
<gene>
    <name evidence="4" type="ORF">MNBD_NITROSPINAE03-1420</name>
</gene>
<evidence type="ECO:0000259" key="3">
    <source>
        <dbReference type="Pfam" id="PF24125"/>
    </source>
</evidence>
<reference evidence="4" key="1">
    <citation type="submission" date="2018-06" db="EMBL/GenBank/DDBJ databases">
        <authorList>
            <person name="Zhirakovskaya E."/>
        </authorList>
    </citation>
    <scope>NUCLEOTIDE SEQUENCE</scope>
</reference>
<evidence type="ECO:0000313" key="4">
    <source>
        <dbReference type="EMBL" id="VAX19222.1"/>
    </source>
</evidence>
<keyword evidence="2" id="KW-1133">Transmembrane helix</keyword>
<feature type="transmembrane region" description="Helical" evidence="2">
    <location>
        <begin position="7"/>
        <end position="25"/>
    </location>
</feature>
<evidence type="ECO:0000256" key="1">
    <source>
        <dbReference type="SAM" id="Coils"/>
    </source>
</evidence>
<dbReference type="AlphaFoldDB" id="A0A3B1BTG8"/>
<organism evidence="4">
    <name type="scientific">hydrothermal vent metagenome</name>
    <dbReference type="NCBI Taxonomy" id="652676"/>
    <lineage>
        <taxon>unclassified sequences</taxon>
        <taxon>metagenomes</taxon>
        <taxon>ecological metagenomes</taxon>
    </lineage>
</organism>
<dbReference type="Gene3D" id="2.60.40.3500">
    <property type="match status" value="1"/>
</dbReference>
<proteinExistence type="predicted"/>
<dbReference type="PROSITE" id="PS51257">
    <property type="entry name" value="PROKAR_LIPOPROTEIN"/>
    <property type="match status" value="1"/>
</dbReference>
<keyword evidence="1" id="KW-0175">Coiled coil</keyword>
<keyword evidence="2" id="KW-0812">Transmembrane</keyword>
<accession>A0A3B1BTG8</accession>
<evidence type="ECO:0000256" key="2">
    <source>
        <dbReference type="SAM" id="Phobius"/>
    </source>
</evidence>
<feature type="domain" description="Cds6 C-terminal" evidence="3">
    <location>
        <begin position="222"/>
        <end position="324"/>
    </location>
</feature>
<dbReference type="InterPro" id="IPR056203">
    <property type="entry name" value="Cds6_C"/>
</dbReference>
<dbReference type="Gene3D" id="3.10.450.50">
    <property type="match status" value="1"/>
</dbReference>
<dbReference type="InterPro" id="IPR032710">
    <property type="entry name" value="NTF2-like_dom_sf"/>
</dbReference>
<protein>
    <recommendedName>
        <fullName evidence="3">Cds6 C-terminal domain-containing protein</fullName>
    </recommendedName>
</protein>
<name>A0A3B1BTG8_9ZZZZ</name>
<sequence length="328" mass="37270">MTYFRKLLYFTIASIIIAGCASYPFSGKPFTDKNAGRSRVSVKDIKTDLGAERKIVRIEASAPFKYIAYMLENPHRLAVEISGAFSALPASSIAVSDKIIKHIGVLDFKEAKAVRVEIWLTRPMKYGLKWKNSELEISFTPYKKKNDPTAMAERLLLSRKNVSRLKAEIENLEAQITELQRQYNVDESRIADLIEQLNTLRSPSKAPGSSFEENDNDGAVEISGMIERWRSAWQGRDYEAYARFYGGAFSQKDMGLEEWLAVKKKKFRKAKNISVEIANLNITVNGGQATAEFIQHYRSDLYNDTGVKTLTLVKTDEGWKIESETWRP</sequence>
<feature type="coiled-coil region" evidence="1">
    <location>
        <begin position="155"/>
        <end position="196"/>
    </location>
</feature>
<keyword evidence="2" id="KW-0472">Membrane</keyword>
<dbReference type="Pfam" id="PF24125">
    <property type="entry name" value="Cds6_C"/>
    <property type="match status" value="1"/>
</dbReference>